<accession>A0A816E0B2</accession>
<comment type="caution">
    <text evidence="2">The sequence shown here is derived from an EMBL/GenBank/DDBJ whole genome shotgun (WGS) entry which is preliminary data.</text>
</comment>
<keyword evidence="3" id="KW-1185">Reference proteome</keyword>
<proteinExistence type="predicted"/>
<feature type="compositionally biased region" description="Polar residues" evidence="1">
    <location>
        <begin position="263"/>
        <end position="276"/>
    </location>
</feature>
<name>A0A816E0B2_ADIRI</name>
<reference evidence="2" key="1">
    <citation type="submission" date="2021-02" db="EMBL/GenBank/DDBJ databases">
        <authorList>
            <person name="Nowell W R."/>
        </authorList>
    </citation>
    <scope>NUCLEOTIDE SEQUENCE</scope>
</reference>
<dbReference type="EMBL" id="CAJNOR010009127">
    <property type="protein sequence ID" value="CAF1641396.1"/>
    <property type="molecule type" value="Genomic_DNA"/>
</dbReference>
<evidence type="ECO:0008006" key="4">
    <source>
        <dbReference type="Google" id="ProtNLM"/>
    </source>
</evidence>
<organism evidence="2 3">
    <name type="scientific">Adineta ricciae</name>
    <name type="common">Rotifer</name>
    <dbReference type="NCBI Taxonomy" id="249248"/>
    <lineage>
        <taxon>Eukaryota</taxon>
        <taxon>Metazoa</taxon>
        <taxon>Spiralia</taxon>
        <taxon>Gnathifera</taxon>
        <taxon>Rotifera</taxon>
        <taxon>Eurotatoria</taxon>
        <taxon>Bdelloidea</taxon>
        <taxon>Adinetida</taxon>
        <taxon>Adinetidae</taxon>
        <taxon>Adineta</taxon>
    </lineage>
</organism>
<evidence type="ECO:0000313" key="2">
    <source>
        <dbReference type="EMBL" id="CAF1641396.1"/>
    </source>
</evidence>
<dbReference type="Proteomes" id="UP000663828">
    <property type="component" value="Unassembled WGS sequence"/>
</dbReference>
<gene>
    <name evidence="2" type="ORF">XAT740_LOCUS53376</name>
</gene>
<feature type="region of interest" description="Disordered" evidence="1">
    <location>
        <begin position="259"/>
        <end position="281"/>
    </location>
</feature>
<dbReference type="AlphaFoldDB" id="A0A816E0B2"/>
<protein>
    <recommendedName>
        <fullName evidence="4">DDE-1 domain-containing protein</fullName>
    </recommendedName>
</protein>
<sequence length="506" mass="56564">MTRKYIRKKQSTYSAIDLDIALKCIRKNTLTKYQEWQQPLTRLDLISISRDFMLELNKSNIHKNSSLRDLFDGFRQRWKNEIKLVEAYKLEKVRSVSCTQLVVDRWFDHLESVLAKLQLFNSPDAIYYVDESAFGDDPGRKQVIIKRDSKYATCTQGGSGKSYTTLIMCTSAAGNTTILQPLDVVTLSKLKQAWRKLLSSHFQKTNSQSLTKQTFALLILQLFRNHLLPGHCSAGFAKSGIYPFDRRAVSKEKLLQPLATSGVDESTPQSNTTDDIYNTPPRITSHYRLRRSSCPNNIFFKLNNNSSSINGNLDINTKTINNIDIDLSTVVSTTLDVENSIPLPSMNSLKTNDLIPISVPNLHHHTNPVSTTIELTSTAVIDTSSALSDAMRVLYSHVDQPVFPESIYSSVTSSDTGLLNENPSVADTNLLNCQSDDQGLQIACTVSSAVPSPMNCIVSNDETLSALTKPIDKHMAPSITQTNHKKKQVERPYGESITSVDAYMKI</sequence>
<evidence type="ECO:0000256" key="1">
    <source>
        <dbReference type="SAM" id="MobiDB-lite"/>
    </source>
</evidence>
<evidence type="ECO:0000313" key="3">
    <source>
        <dbReference type="Proteomes" id="UP000663828"/>
    </source>
</evidence>